<evidence type="ECO:0000256" key="4">
    <source>
        <dbReference type="ARBA" id="ARBA00022722"/>
    </source>
</evidence>
<dbReference type="GO" id="GO:0006310">
    <property type="term" value="P:DNA recombination"/>
    <property type="evidence" value="ECO:0007669"/>
    <property type="project" value="UniProtKB-KW"/>
</dbReference>
<keyword evidence="16" id="KW-0863">Zinc-finger</keyword>
<feature type="compositionally biased region" description="Basic residues" evidence="17">
    <location>
        <begin position="145"/>
        <end position="155"/>
    </location>
</feature>
<dbReference type="SUPFAM" id="SSF57756">
    <property type="entry name" value="Retrovirus zinc finger-like domains"/>
    <property type="match status" value="1"/>
</dbReference>
<proteinExistence type="predicted"/>
<evidence type="ECO:0000256" key="12">
    <source>
        <dbReference type="ARBA" id="ARBA00022932"/>
    </source>
</evidence>
<dbReference type="GO" id="GO:0006508">
    <property type="term" value="P:proteolysis"/>
    <property type="evidence" value="ECO:0007669"/>
    <property type="project" value="UniProtKB-KW"/>
</dbReference>
<evidence type="ECO:0000256" key="1">
    <source>
        <dbReference type="ARBA" id="ARBA00022670"/>
    </source>
</evidence>
<dbReference type="Proteomes" id="UP000075243">
    <property type="component" value="Chromosome 10"/>
</dbReference>
<keyword evidence="1" id="KW-0645">Protease</keyword>
<dbReference type="PANTHER" id="PTHR37984:SF5">
    <property type="entry name" value="PROTEIN NYNRIN-LIKE"/>
    <property type="match status" value="1"/>
</dbReference>
<dbReference type="InterPro" id="IPR036875">
    <property type="entry name" value="Znf_CCHC_sf"/>
</dbReference>
<dbReference type="InterPro" id="IPR001584">
    <property type="entry name" value="Integrase_cat-core"/>
</dbReference>
<evidence type="ECO:0000256" key="7">
    <source>
        <dbReference type="ARBA" id="ARBA00022759"/>
    </source>
</evidence>
<dbReference type="InterPro" id="IPR043128">
    <property type="entry name" value="Rev_trsase/Diguanyl_cyclase"/>
</dbReference>
<keyword evidence="9" id="KW-0460">Magnesium</keyword>
<dbReference type="GO" id="GO:0004190">
    <property type="term" value="F:aspartic-type endopeptidase activity"/>
    <property type="evidence" value="ECO:0007669"/>
    <property type="project" value="UniProtKB-KW"/>
</dbReference>
<dbReference type="CDD" id="cd00303">
    <property type="entry name" value="retropepsin_like"/>
    <property type="match status" value="1"/>
</dbReference>
<dbReference type="GO" id="GO:0004519">
    <property type="term" value="F:endonuclease activity"/>
    <property type="evidence" value="ECO:0007669"/>
    <property type="project" value="UniProtKB-KW"/>
</dbReference>
<keyword evidence="5" id="KW-0479">Metal-binding</keyword>
<dbReference type="PROSITE" id="PS50994">
    <property type="entry name" value="INTEGRASE"/>
    <property type="match status" value="1"/>
</dbReference>
<dbReference type="SUPFAM" id="SSF50630">
    <property type="entry name" value="Acid proteases"/>
    <property type="match status" value="1"/>
</dbReference>
<evidence type="ECO:0000256" key="16">
    <source>
        <dbReference type="PROSITE-ProRule" id="PRU00047"/>
    </source>
</evidence>
<keyword evidence="7" id="KW-0255">Endonuclease</keyword>
<dbReference type="Gene3D" id="3.30.70.270">
    <property type="match status" value="1"/>
</dbReference>
<dbReference type="GO" id="GO:0008270">
    <property type="term" value="F:zinc ion binding"/>
    <property type="evidence" value="ECO:0007669"/>
    <property type="project" value="UniProtKB-KW"/>
</dbReference>
<dbReference type="Pfam" id="PF03732">
    <property type="entry name" value="Retrotrans_gag"/>
    <property type="match status" value="1"/>
</dbReference>
<dbReference type="SMART" id="SM00343">
    <property type="entry name" value="ZnF_C2HC"/>
    <property type="match status" value="2"/>
</dbReference>
<keyword evidence="8" id="KW-0378">Hydrolase</keyword>
<accession>A0A151SXQ5</accession>
<evidence type="ECO:0000256" key="5">
    <source>
        <dbReference type="ARBA" id="ARBA00022723"/>
    </source>
</evidence>
<dbReference type="Pfam" id="PF08284">
    <property type="entry name" value="RVP_2"/>
    <property type="match status" value="1"/>
</dbReference>
<dbReference type="Gene3D" id="3.30.420.10">
    <property type="entry name" value="Ribonuclease H-like superfamily/Ribonuclease H"/>
    <property type="match status" value="1"/>
</dbReference>
<feature type="domain" description="CCHC-type" evidence="18">
    <location>
        <begin position="205"/>
        <end position="220"/>
    </location>
</feature>
<dbReference type="InterPro" id="IPR043502">
    <property type="entry name" value="DNA/RNA_pol_sf"/>
</dbReference>
<dbReference type="InterPro" id="IPR000477">
    <property type="entry name" value="RT_dom"/>
</dbReference>
<dbReference type="EMBL" id="CM003612">
    <property type="protein sequence ID" value="KYP59599.1"/>
    <property type="molecule type" value="Genomic_DNA"/>
</dbReference>
<dbReference type="GO" id="GO:0003887">
    <property type="term" value="F:DNA-directed DNA polymerase activity"/>
    <property type="evidence" value="ECO:0007669"/>
    <property type="project" value="UniProtKB-KW"/>
</dbReference>
<keyword evidence="11" id="KW-0695">RNA-directed DNA polymerase</keyword>
<gene>
    <name evidence="20" type="ORF">KK1_015035</name>
</gene>
<evidence type="ECO:0000256" key="9">
    <source>
        <dbReference type="ARBA" id="ARBA00022842"/>
    </source>
</evidence>
<dbReference type="InterPro" id="IPR050951">
    <property type="entry name" value="Retrovirus_Pol_polyprotein"/>
</dbReference>
<dbReference type="InterPro" id="IPR041588">
    <property type="entry name" value="Integrase_H2C2"/>
</dbReference>
<organism evidence="20 21">
    <name type="scientific">Cajanus cajan</name>
    <name type="common">Pigeon pea</name>
    <name type="synonym">Cajanus indicus</name>
    <dbReference type="NCBI Taxonomy" id="3821"/>
    <lineage>
        <taxon>Eukaryota</taxon>
        <taxon>Viridiplantae</taxon>
        <taxon>Streptophyta</taxon>
        <taxon>Embryophyta</taxon>
        <taxon>Tracheophyta</taxon>
        <taxon>Spermatophyta</taxon>
        <taxon>Magnoliopsida</taxon>
        <taxon>eudicotyledons</taxon>
        <taxon>Gunneridae</taxon>
        <taxon>Pentapetalae</taxon>
        <taxon>rosids</taxon>
        <taxon>fabids</taxon>
        <taxon>Fabales</taxon>
        <taxon>Fabaceae</taxon>
        <taxon>Papilionoideae</taxon>
        <taxon>50 kb inversion clade</taxon>
        <taxon>NPAAA clade</taxon>
        <taxon>indigoferoid/millettioid clade</taxon>
        <taxon>Phaseoleae</taxon>
        <taxon>Cajanus</taxon>
    </lineage>
</organism>
<evidence type="ECO:0000256" key="17">
    <source>
        <dbReference type="SAM" id="MobiDB-lite"/>
    </source>
</evidence>
<evidence type="ECO:0000256" key="13">
    <source>
        <dbReference type="ARBA" id="ARBA00023125"/>
    </source>
</evidence>
<dbReference type="InterPro" id="IPR041577">
    <property type="entry name" value="RT_RNaseH_2"/>
</dbReference>
<feature type="region of interest" description="Disordered" evidence="17">
    <location>
        <begin position="137"/>
        <end position="181"/>
    </location>
</feature>
<dbReference type="Gene3D" id="4.10.60.10">
    <property type="entry name" value="Zinc finger, CCHC-type"/>
    <property type="match status" value="1"/>
</dbReference>
<keyword evidence="3" id="KW-0548">Nucleotidyltransferase</keyword>
<keyword evidence="14" id="KW-0233">DNA recombination</keyword>
<keyword evidence="13" id="KW-0238">DNA-binding</keyword>
<dbReference type="CDD" id="cd01647">
    <property type="entry name" value="RT_LTR"/>
    <property type="match status" value="1"/>
</dbReference>
<keyword evidence="15" id="KW-0511">Multifunctional enzyme</keyword>
<dbReference type="OMA" id="HACLANL"/>
<dbReference type="GO" id="GO:0015074">
    <property type="term" value="P:DNA integration"/>
    <property type="evidence" value="ECO:0007669"/>
    <property type="project" value="UniProtKB-KW"/>
</dbReference>
<evidence type="ECO:0000256" key="2">
    <source>
        <dbReference type="ARBA" id="ARBA00022679"/>
    </source>
</evidence>
<dbReference type="SUPFAM" id="SSF56672">
    <property type="entry name" value="DNA/RNA polymerases"/>
    <property type="match status" value="1"/>
</dbReference>
<keyword evidence="4" id="KW-0540">Nuclease</keyword>
<name>A0A151SXQ5_CAJCA</name>
<feature type="compositionally biased region" description="Basic and acidic residues" evidence="17">
    <location>
        <begin position="223"/>
        <end position="244"/>
    </location>
</feature>
<keyword evidence="12" id="KW-0239">DNA-directed DNA polymerase</keyword>
<dbReference type="InterPro" id="IPR056924">
    <property type="entry name" value="SH3_Tf2-1"/>
</dbReference>
<keyword evidence="21" id="KW-1185">Reference proteome</keyword>
<dbReference type="Gramene" id="C.cajan_14605.t">
    <property type="protein sequence ID" value="C.cajan_14605.t"/>
    <property type="gene ID" value="C.cajan_14605"/>
</dbReference>
<dbReference type="Pfam" id="PF17919">
    <property type="entry name" value="RT_RNaseH_2"/>
    <property type="match status" value="1"/>
</dbReference>
<dbReference type="InterPro" id="IPR036397">
    <property type="entry name" value="RNaseH_sf"/>
</dbReference>
<keyword evidence="16" id="KW-0862">Zinc</keyword>
<sequence length="1124" mass="127226">ERRLTYVVYMLVGEAEHWWRNTYQMIAARGVIVDWECFKTAFMEKYFPESVRNAKEAEFLQLHQGGLSVSEYALRFEHLARFYSQTVSEAWKCRRFAEGLKYELKKMVVPMAITEFSALVEKAKIVERLEEGNSVIRTTEGLAGSKRKGGSHKKPYDRPQPQGSPVIRQPYGVASGGKQSGSTTLRCYRCAGPHLIRDCSHTVSRCFRCQQMGHESFNCPTRNKQEKDAQKSDVQRGDAQRGDRPTTAGRIFAMTGAEASTSSDANVIFLFDSGASHSFISYACVDILGVPVCDLGLKLLVSTPASTSVVASELCVNCPIVVNEKKYKVNLICLPLIDIDIILGMDWLSTNRILIDCANRLLIFPQEEDELLISASQAKLLLKEGAECRFLLAAMSIETEKIIAKIDVVRDFAEVFPDEVPGLPPVREMEFSINLVPGAGPVSIAPYRMAPAELAELKGQLEDLLEKQLVRPSVSPWGAPVLLVKKKDGGSRLCVDYRQLNKLTIKNKYPLPRIDDLMDQLRGASVFSKIDLRSGYHQIRVKEGDIPKTAFRTRRFIEGFSKIVAPLTQLTRKEQPFIWTDTCEQSFVELKKRLTTSPVLVLPDSGEPFDVYCDASHQGLGCVLMQHEKVVAYASRQLKNHERNYPTHDLELAAVVGLKQLQDTELVKLLGLLGTEKAIGFELGEDGILRFKGRICLPQDAELKKAVLDEGHKSRLSIHPGMTKMYQDLKKTFWWSGMKREIAEYVAGCLTCQKAKVEHQKPSGLMQQMEIPEWKWDSITMDFIVGLPRSARNSDAIWVIVDQLTKCAHFLPVNIKWSLEKLTQLYIREIVRLHGVPSSIISDRDPRFTSRFWQSLHQALGTKLKLSSAYHPQTDGQSERTIQSLEDLLRACVLDHLGSWEEVLPLVEFTYNNSFHASIGMAPFEALYGRRCRTPLCWYQNGESVIVGPELILQTTEKVKIIQEKMRTAQSRQKSYADKRRKPLEFAEGEHVFLKVTPTSGVGRALKARKLTPRFVGPYQIIQRVGPVAYRLALPSSLSNLHDVFHVSQLRKYVHDPSHVVEMDEVQVKENLTYEKKPVAIIDHKLTELRGKSIKLVKILWDATTGEATWEVESQFKEQYPYLF</sequence>
<dbReference type="PROSITE" id="PS50158">
    <property type="entry name" value="ZF_CCHC"/>
    <property type="match status" value="1"/>
</dbReference>
<dbReference type="InterPro" id="IPR001878">
    <property type="entry name" value="Znf_CCHC"/>
</dbReference>
<evidence type="ECO:0000256" key="15">
    <source>
        <dbReference type="ARBA" id="ARBA00023268"/>
    </source>
</evidence>
<dbReference type="Gene3D" id="2.40.70.10">
    <property type="entry name" value="Acid Proteases"/>
    <property type="match status" value="1"/>
</dbReference>
<evidence type="ECO:0000313" key="20">
    <source>
        <dbReference type="EMBL" id="KYP59599.1"/>
    </source>
</evidence>
<evidence type="ECO:0000259" key="19">
    <source>
        <dbReference type="PROSITE" id="PS50994"/>
    </source>
</evidence>
<keyword evidence="10" id="KW-0229">DNA integration</keyword>
<feature type="region of interest" description="Disordered" evidence="17">
    <location>
        <begin position="218"/>
        <end position="247"/>
    </location>
</feature>
<dbReference type="InterPro" id="IPR012337">
    <property type="entry name" value="RNaseH-like_sf"/>
</dbReference>
<feature type="non-terminal residue" evidence="20">
    <location>
        <position position="1"/>
    </location>
</feature>
<keyword evidence="6" id="KW-0064">Aspartyl protease</keyword>
<keyword evidence="2" id="KW-0808">Transferase</keyword>
<dbReference type="Pfam" id="PF17921">
    <property type="entry name" value="Integrase_H2C2"/>
    <property type="match status" value="1"/>
</dbReference>
<dbReference type="Gene3D" id="3.10.10.10">
    <property type="entry name" value="HIV Type 1 Reverse Transcriptase, subunit A, domain 1"/>
    <property type="match status" value="1"/>
</dbReference>
<evidence type="ECO:0000313" key="21">
    <source>
        <dbReference type="Proteomes" id="UP000075243"/>
    </source>
</evidence>
<dbReference type="AlphaFoldDB" id="A0A151SXQ5"/>
<dbReference type="Gene3D" id="3.10.20.370">
    <property type="match status" value="1"/>
</dbReference>
<dbReference type="GO" id="GO:0003964">
    <property type="term" value="F:RNA-directed DNA polymerase activity"/>
    <property type="evidence" value="ECO:0007669"/>
    <property type="project" value="UniProtKB-KW"/>
</dbReference>
<evidence type="ECO:0000256" key="6">
    <source>
        <dbReference type="ARBA" id="ARBA00022750"/>
    </source>
</evidence>
<evidence type="ECO:0000256" key="10">
    <source>
        <dbReference type="ARBA" id="ARBA00022908"/>
    </source>
</evidence>
<dbReference type="InterPro" id="IPR021109">
    <property type="entry name" value="Peptidase_aspartic_dom_sf"/>
</dbReference>
<dbReference type="Pfam" id="PF24626">
    <property type="entry name" value="SH3_Tf2-1"/>
    <property type="match status" value="1"/>
</dbReference>
<evidence type="ECO:0000256" key="11">
    <source>
        <dbReference type="ARBA" id="ARBA00022918"/>
    </source>
</evidence>
<dbReference type="GO" id="GO:0003677">
    <property type="term" value="F:DNA binding"/>
    <property type="evidence" value="ECO:0007669"/>
    <property type="project" value="UniProtKB-KW"/>
</dbReference>
<evidence type="ECO:0000256" key="8">
    <source>
        <dbReference type="ARBA" id="ARBA00022801"/>
    </source>
</evidence>
<feature type="domain" description="Integrase catalytic" evidence="19">
    <location>
        <begin position="768"/>
        <end position="931"/>
    </location>
</feature>
<dbReference type="Pfam" id="PF00078">
    <property type="entry name" value="RVT_1"/>
    <property type="match status" value="1"/>
</dbReference>
<evidence type="ECO:0000259" key="18">
    <source>
        <dbReference type="PROSITE" id="PS50158"/>
    </source>
</evidence>
<reference evidence="20 21" key="1">
    <citation type="journal article" date="2012" name="Nat. Biotechnol.">
        <title>Draft genome sequence of pigeonpea (Cajanus cajan), an orphan legume crop of resource-poor farmers.</title>
        <authorList>
            <person name="Varshney R.K."/>
            <person name="Chen W."/>
            <person name="Li Y."/>
            <person name="Bharti A.K."/>
            <person name="Saxena R.K."/>
            <person name="Schlueter J.A."/>
            <person name="Donoghue M.T."/>
            <person name="Azam S."/>
            <person name="Fan G."/>
            <person name="Whaley A.M."/>
            <person name="Farmer A.D."/>
            <person name="Sheridan J."/>
            <person name="Iwata A."/>
            <person name="Tuteja R."/>
            <person name="Penmetsa R.V."/>
            <person name="Wu W."/>
            <person name="Upadhyaya H.D."/>
            <person name="Yang S.P."/>
            <person name="Shah T."/>
            <person name="Saxena K.B."/>
            <person name="Michael T."/>
            <person name="McCombie W.R."/>
            <person name="Yang B."/>
            <person name="Zhang G."/>
            <person name="Yang H."/>
            <person name="Wang J."/>
            <person name="Spillane C."/>
            <person name="Cook D.R."/>
            <person name="May G.D."/>
            <person name="Xu X."/>
            <person name="Jackson S.A."/>
        </authorList>
    </citation>
    <scope>NUCLEOTIDE SEQUENCE [LARGE SCALE GENOMIC DNA]</scope>
    <source>
        <strain evidence="21">cv. Asha</strain>
    </source>
</reference>
<dbReference type="InterPro" id="IPR005162">
    <property type="entry name" value="Retrotrans_gag_dom"/>
</dbReference>
<protein>
    <submittedName>
        <fullName evidence="20">Retrotransposable element Tf2</fullName>
    </submittedName>
</protein>
<dbReference type="SUPFAM" id="SSF53098">
    <property type="entry name" value="Ribonuclease H-like"/>
    <property type="match status" value="1"/>
</dbReference>
<evidence type="ECO:0000256" key="3">
    <source>
        <dbReference type="ARBA" id="ARBA00022695"/>
    </source>
</evidence>
<dbReference type="PANTHER" id="PTHR37984">
    <property type="entry name" value="PROTEIN CBG26694"/>
    <property type="match status" value="1"/>
</dbReference>
<dbReference type="Gene3D" id="1.10.340.70">
    <property type="match status" value="1"/>
</dbReference>
<evidence type="ECO:0000256" key="14">
    <source>
        <dbReference type="ARBA" id="ARBA00023172"/>
    </source>
</evidence>